<dbReference type="InterPro" id="IPR011335">
    <property type="entry name" value="Restrct_endonuc-II-like"/>
</dbReference>
<comment type="caution">
    <text evidence="2">The sequence shown here is derived from an EMBL/GenBank/DDBJ whole genome shotgun (WGS) entry which is preliminary data.</text>
</comment>
<dbReference type="PANTHER" id="PTHR35400">
    <property type="entry name" value="SLR1083 PROTEIN"/>
    <property type="match status" value="1"/>
</dbReference>
<accession>A0A8J3X1Y8</accession>
<name>A0A8J3X1Y8_9ACTN</name>
<dbReference type="EMBL" id="BOON01000043">
    <property type="protein sequence ID" value="GII24937.1"/>
    <property type="molecule type" value="Genomic_DNA"/>
</dbReference>
<dbReference type="Gene3D" id="3.90.1570.10">
    <property type="entry name" value="tt1808, chain A"/>
    <property type="match status" value="1"/>
</dbReference>
<proteinExistence type="predicted"/>
<dbReference type="InterPro" id="IPR008538">
    <property type="entry name" value="Uma2"/>
</dbReference>
<feature type="domain" description="Putative restriction endonuclease" evidence="1">
    <location>
        <begin position="20"/>
        <end position="182"/>
    </location>
</feature>
<dbReference type="SUPFAM" id="SSF52980">
    <property type="entry name" value="Restriction endonuclease-like"/>
    <property type="match status" value="1"/>
</dbReference>
<dbReference type="CDD" id="cd06260">
    <property type="entry name" value="DUF820-like"/>
    <property type="match status" value="1"/>
</dbReference>
<dbReference type="Proteomes" id="UP000599074">
    <property type="component" value="Unassembled WGS sequence"/>
</dbReference>
<dbReference type="RefSeq" id="WP_168113745.1">
    <property type="nucleotide sequence ID" value="NZ_BOON01000043.1"/>
</dbReference>
<dbReference type="PANTHER" id="PTHR35400:SF3">
    <property type="entry name" value="SLL1072 PROTEIN"/>
    <property type="match status" value="1"/>
</dbReference>
<evidence type="ECO:0000259" key="1">
    <source>
        <dbReference type="Pfam" id="PF05685"/>
    </source>
</evidence>
<gene>
    <name evidence="2" type="ORF">Pme01_45340</name>
</gene>
<dbReference type="Pfam" id="PF05685">
    <property type="entry name" value="Uma2"/>
    <property type="match status" value="1"/>
</dbReference>
<organism evidence="2 3">
    <name type="scientific">Planosporangium mesophilum</name>
    <dbReference type="NCBI Taxonomy" id="689768"/>
    <lineage>
        <taxon>Bacteria</taxon>
        <taxon>Bacillati</taxon>
        <taxon>Actinomycetota</taxon>
        <taxon>Actinomycetes</taxon>
        <taxon>Micromonosporales</taxon>
        <taxon>Micromonosporaceae</taxon>
        <taxon>Planosporangium</taxon>
    </lineage>
</organism>
<evidence type="ECO:0000313" key="3">
    <source>
        <dbReference type="Proteomes" id="UP000599074"/>
    </source>
</evidence>
<protein>
    <recommendedName>
        <fullName evidence="1">Putative restriction endonuclease domain-containing protein</fullName>
    </recommendedName>
</protein>
<dbReference type="AlphaFoldDB" id="A0A8J3X1Y8"/>
<evidence type="ECO:0000313" key="2">
    <source>
        <dbReference type="EMBL" id="GII24937.1"/>
    </source>
</evidence>
<sequence>MTVDISPLALPRYGEPWTVDDLKRLPPDHTMKYEIIDGSLVVSPRAGVYHNGIAAKLCRLLTRQAPEHLLTSMESGVKVRGGATYFEPDALLVVEAAFNQREADHLHPSDVPIVIEVLSSSNRGHDLVTKRHYYAVAGIPQYWIADPDEQTLTVLVLGDDGAYAERAVVRPGEQWKSDEPFPLVIDPAEIF</sequence>
<keyword evidence="3" id="KW-1185">Reference proteome</keyword>
<dbReference type="InterPro" id="IPR012296">
    <property type="entry name" value="Nuclease_put_TT1808"/>
</dbReference>
<reference evidence="2" key="1">
    <citation type="submission" date="2021-01" db="EMBL/GenBank/DDBJ databases">
        <title>Whole genome shotgun sequence of Planosporangium mesophilum NBRC 109066.</title>
        <authorList>
            <person name="Komaki H."/>
            <person name="Tamura T."/>
        </authorList>
    </citation>
    <scope>NUCLEOTIDE SEQUENCE</scope>
    <source>
        <strain evidence="2">NBRC 109066</strain>
    </source>
</reference>